<feature type="signal peptide" evidence="1">
    <location>
        <begin position="1"/>
        <end position="22"/>
    </location>
</feature>
<dbReference type="RefSeq" id="WP_147085568.1">
    <property type="nucleotide sequence ID" value="NZ_VORM01000004.1"/>
</dbReference>
<sequence length="122" mass="13638">MKKIVICSLVLLFISCSGNKDMSPPETAKVVAESFYHGDKAALKKHTTAEGYANLSSIQEMFAKDKNSESNFKIVDEAMDGEFVWIKYSTAYDPKPGVFKLVQEDGQWKVTHNGPRDKGPFE</sequence>
<dbReference type="PROSITE" id="PS51257">
    <property type="entry name" value="PROKAR_LIPOPROTEIN"/>
    <property type="match status" value="1"/>
</dbReference>
<reference evidence="2 3" key="1">
    <citation type="submission" date="2019-08" db="EMBL/GenBank/DDBJ databases">
        <title>Genomes of Subsaximicrobium wynnwilliamsii strains.</title>
        <authorList>
            <person name="Bowman J.P."/>
        </authorList>
    </citation>
    <scope>NUCLEOTIDE SEQUENCE [LARGE SCALE GENOMIC DNA]</scope>
    <source>
        <strain evidence="2 3">2-80-2</strain>
    </source>
</reference>
<evidence type="ECO:0000256" key="1">
    <source>
        <dbReference type="SAM" id="SignalP"/>
    </source>
</evidence>
<feature type="chain" id="PRO_5022738763" description="DUF4878 domain-containing protein" evidence="1">
    <location>
        <begin position="23"/>
        <end position="122"/>
    </location>
</feature>
<dbReference type="OrthoDB" id="1449606at2"/>
<keyword evidence="3" id="KW-1185">Reference proteome</keyword>
<comment type="caution">
    <text evidence="2">The sequence shown here is derived from an EMBL/GenBank/DDBJ whole genome shotgun (WGS) entry which is preliminary data.</text>
</comment>
<organism evidence="2 3">
    <name type="scientific">Subsaximicrobium wynnwilliamsii</name>
    <dbReference type="NCBI Taxonomy" id="291179"/>
    <lineage>
        <taxon>Bacteria</taxon>
        <taxon>Pseudomonadati</taxon>
        <taxon>Bacteroidota</taxon>
        <taxon>Flavobacteriia</taxon>
        <taxon>Flavobacteriales</taxon>
        <taxon>Flavobacteriaceae</taxon>
        <taxon>Subsaximicrobium</taxon>
    </lineage>
</organism>
<keyword evidence="1" id="KW-0732">Signal</keyword>
<evidence type="ECO:0000313" key="2">
    <source>
        <dbReference type="EMBL" id="TXD90175.1"/>
    </source>
</evidence>
<dbReference type="AlphaFoldDB" id="A0A5C6ZKP8"/>
<evidence type="ECO:0000313" key="3">
    <source>
        <dbReference type="Proteomes" id="UP000321578"/>
    </source>
</evidence>
<proteinExistence type="predicted"/>
<accession>A0A5C6ZKP8</accession>
<dbReference type="Proteomes" id="UP000321578">
    <property type="component" value="Unassembled WGS sequence"/>
</dbReference>
<name>A0A5C6ZKP8_9FLAO</name>
<evidence type="ECO:0008006" key="4">
    <source>
        <dbReference type="Google" id="ProtNLM"/>
    </source>
</evidence>
<gene>
    <name evidence="2" type="ORF">ESY86_05385</name>
</gene>
<protein>
    <recommendedName>
        <fullName evidence="4">DUF4878 domain-containing protein</fullName>
    </recommendedName>
</protein>
<dbReference type="EMBL" id="VORO01000004">
    <property type="protein sequence ID" value="TXD90175.1"/>
    <property type="molecule type" value="Genomic_DNA"/>
</dbReference>